<evidence type="ECO:0000313" key="6">
    <source>
        <dbReference type="EMBL" id="GGD55895.1"/>
    </source>
</evidence>
<comment type="catalytic activity">
    <reaction evidence="2">
        <text>2 GTP = 3',3'-c-di-GMP + 2 diphosphate</text>
        <dbReference type="Rhea" id="RHEA:24898"/>
        <dbReference type="ChEBI" id="CHEBI:33019"/>
        <dbReference type="ChEBI" id="CHEBI:37565"/>
        <dbReference type="ChEBI" id="CHEBI:58805"/>
        <dbReference type="EC" id="2.7.7.65"/>
    </reaction>
</comment>
<dbReference type="Pfam" id="PF00990">
    <property type="entry name" value="GGDEF"/>
    <property type="match status" value="1"/>
</dbReference>
<dbReference type="PROSITE" id="PS50113">
    <property type="entry name" value="PAC"/>
    <property type="match status" value="1"/>
</dbReference>
<feature type="domain" description="PAC" evidence="4">
    <location>
        <begin position="81"/>
        <end position="137"/>
    </location>
</feature>
<evidence type="ECO:0000313" key="7">
    <source>
        <dbReference type="Proteomes" id="UP000614272"/>
    </source>
</evidence>
<dbReference type="EMBL" id="BMGJ01000003">
    <property type="protein sequence ID" value="GGD55895.1"/>
    <property type="molecule type" value="Genomic_DNA"/>
</dbReference>
<dbReference type="CDD" id="cd01949">
    <property type="entry name" value="GGDEF"/>
    <property type="match status" value="1"/>
</dbReference>
<dbReference type="PANTHER" id="PTHR45138:SF9">
    <property type="entry name" value="DIGUANYLATE CYCLASE DGCM-RELATED"/>
    <property type="match status" value="1"/>
</dbReference>
<dbReference type="InterPro" id="IPR035965">
    <property type="entry name" value="PAS-like_dom_sf"/>
</dbReference>
<dbReference type="SUPFAM" id="SSF55073">
    <property type="entry name" value="Nucleotide cyclase"/>
    <property type="match status" value="1"/>
</dbReference>
<name>A0ABQ1R2N4_9ALTE</name>
<sequence length="338" mass="38147">MKQMESFDSQQLQYFFEQLWRTSDEPFWICKPVADDFEMVMANQAALNIEPAQQPGTLLSEIAGQGPEWNELIANYHRCLNSGQTQIVAQRPRLKGKKFYFEAILVPILDNSGKVTHIWGTARNLTRFMEVQDELQTLNNQLEQKVAERTQALHQAMARLEHQSYTDSLTGLSNRRRFNQVLELEVSRLTRSNGTLSLMMLDIDDFKQFNDTYGHPTGDSCLAQIGGLLHHAIKRPTDLACRYGGEEFVIILPDTTVEGAHKLAEDIREALSTLSINHNGTAINENITMSIGLVSCALQEQSQLKDVINTADLLLYQAKSRGKDTLVFSDKIITGKSE</sequence>
<keyword evidence="3" id="KW-0175">Coiled coil</keyword>
<dbReference type="Gene3D" id="3.30.450.20">
    <property type="entry name" value="PAS domain"/>
    <property type="match status" value="1"/>
</dbReference>
<evidence type="ECO:0000259" key="4">
    <source>
        <dbReference type="PROSITE" id="PS50113"/>
    </source>
</evidence>
<dbReference type="InterPro" id="IPR029787">
    <property type="entry name" value="Nucleotide_cyclase"/>
</dbReference>
<keyword evidence="7" id="KW-1185">Reference proteome</keyword>
<dbReference type="InterPro" id="IPR043128">
    <property type="entry name" value="Rev_trsase/Diguanyl_cyclase"/>
</dbReference>
<dbReference type="PROSITE" id="PS50887">
    <property type="entry name" value="GGDEF"/>
    <property type="match status" value="1"/>
</dbReference>
<dbReference type="InterPro" id="IPR000160">
    <property type="entry name" value="GGDEF_dom"/>
</dbReference>
<dbReference type="Gene3D" id="3.30.70.270">
    <property type="match status" value="1"/>
</dbReference>
<dbReference type="NCBIfam" id="TIGR00254">
    <property type="entry name" value="GGDEF"/>
    <property type="match status" value="1"/>
</dbReference>
<reference evidence="7" key="1">
    <citation type="journal article" date="2019" name="Int. J. Syst. Evol. Microbiol.">
        <title>The Global Catalogue of Microorganisms (GCM) 10K type strain sequencing project: providing services to taxonomists for standard genome sequencing and annotation.</title>
        <authorList>
            <consortium name="The Broad Institute Genomics Platform"/>
            <consortium name="The Broad Institute Genome Sequencing Center for Infectious Disease"/>
            <person name="Wu L."/>
            <person name="Ma J."/>
        </authorList>
    </citation>
    <scope>NUCLEOTIDE SEQUENCE [LARGE SCALE GENOMIC DNA]</scope>
    <source>
        <strain evidence="7">CGMCC 1.12923</strain>
    </source>
</reference>
<gene>
    <name evidence="6" type="ORF">GCM10011357_09370</name>
</gene>
<protein>
    <recommendedName>
        <fullName evidence="1">diguanylate cyclase</fullName>
        <ecNumber evidence="1">2.7.7.65</ecNumber>
    </recommendedName>
</protein>
<evidence type="ECO:0000259" key="5">
    <source>
        <dbReference type="PROSITE" id="PS50887"/>
    </source>
</evidence>
<dbReference type="EC" id="2.7.7.65" evidence="1"/>
<dbReference type="Proteomes" id="UP000614272">
    <property type="component" value="Unassembled WGS sequence"/>
</dbReference>
<proteinExistence type="predicted"/>
<evidence type="ECO:0000256" key="2">
    <source>
        <dbReference type="ARBA" id="ARBA00034247"/>
    </source>
</evidence>
<dbReference type="InterPro" id="IPR050469">
    <property type="entry name" value="Diguanylate_Cyclase"/>
</dbReference>
<dbReference type="SMART" id="SM00267">
    <property type="entry name" value="GGDEF"/>
    <property type="match status" value="1"/>
</dbReference>
<feature type="coiled-coil region" evidence="3">
    <location>
        <begin position="125"/>
        <end position="159"/>
    </location>
</feature>
<feature type="domain" description="GGDEF" evidence="5">
    <location>
        <begin position="194"/>
        <end position="331"/>
    </location>
</feature>
<dbReference type="SUPFAM" id="SSF55785">
    <property type="entry name" value="PYP-like sensor domain (PAS domain)"/>
    <property type="match status" value="1"/>
</dbReference>
<organism evidence="6 7">
    <name type="scientific">Lacimicrobium alkaliphilum</name>
    <dbReference type="NCBI Taxonomy" id="1526571"/>
    <lineage>
        <taxon>Bacteria</taxon>
        <taxon>Pseudomonadati</taxon>
        <taxon>Pseudomonadota</taxon>
        <taxon>Gammaproteobacteria</taxon>
        <taxon>Alteromonadales</taxon>
        <taxon>Alteromonadaceae</taxon>
        <taxon>Lacimicrobium</taxon>
    </lineage>
</organism>
<dbReference type="InterPro" id="IPR000700">
    <property type="entry name" value="PAS-assoc_C"/>
</dbReference>
<evidence type="ECO:0000256" key="3">
    <source>
        <dbReference type="SAM" id="Coils"/>
    </source>
</evidence>
<comment type="caution">
    <text evidence="6">The sequence shown here is derived from an EMBL/GenBank/DDBJ whole genome shotgun (WGS) entry which is preliminary data.</text>
</comment>
<dbReference type="PANTHER" id="PTHR45138">
    <property type="entry name" value="REGULATORY COMPONENTS OF SENSORY TRANSDUCTION SYSTEM"/>
    <property type="match status" value="1"/>
</dbReference>
<accession>A0ABQ1R2N4</accession>
<evidence type="ECO:0000256" key="1">
    <source>
        <dbReference type="ARBA" id="ARBA00012528"/>
    </source>
</evidence>